<proteinExistence type="predicted"/>
<feature type="transmembrane region" description="Helical" evidence="1">
    <location>
        <begin position="212"/>
        <end position="231"/>
    </location>
</feature>
<protein>
    <submittedName>
        <fullName evidence="2">DUF1648 domain-containing protein</fullName>
    </submittedName>
</protein>
<evidence type="ECO:0000256" key="1">
    <source>
        <dbReference type="SAM" id="Phobius"/>
    </source>
</evidence>
<organism evidence="2 3">
    <name type="scientific">Streptomyces sioyaensis</name>
    <dbReference type="NCBI Taxonomy" id="67364"/>
    <lineage>
        <taxon>Bacteria</taxon>
        <taxon>Bacillati</taxon>
        <taxon>Actinomycetota</taxon>
        <taxon>Actinomycetes</taxon>
        <taxon>Kitasatosporales</taxon>
        <taxon>Streptomycetaceae</taxon>
        <taxon>Streptomyces</taxon>
    </lineage>
</organism>
<dbReference type="GeneID" id="95779267"/>
<keyword evidence="1" id="KW-1133">Transmembrane helix</keyword>
<sequence length="330" mass="34040">MKSALRSVPPLTSRPRTVIAAGPFVVVITAFAGIYAAVSGRLPDPLATHFRAGGQADGFTSVQGFLTGSLALFLLLGAVVGFLVQLRPDAPEVPWVIAGGYATAAGTGYAFCVTLLSNADAADVSAVRVPQWELALALGVTLLAGALGRLLAGAAPAAPRRPRGAVSRLDLPAAATAGWSRTISSSPLAVLGGLLLAAGLLVGLLADWIAGAGLLFGAAVSLPLASVRVTVDRRGLTLSPTLLSARCRFRRIPLERIEEAGSRRIACFAEFGGWGYRIRAGRSGFVLRSGEGIVVRLTNGREFVVTVDDAATAAALLNTYTDRARSRQGG</sequence>
<evidence type="ECO:0000313" key="3">
    <source>
        <dbReference type="Proteomes" id="UP000289482"/>
    </source>
</evidence>
<name>A0A4Q1QW76_9ACTN</name>
<reference evidence="2 3" key="1">
    <citation type="submission" date="2019-01" db="EMBL/GenBank/DDBJ databases">
        <title>Draft genome sequences of the type strain Streptomyces sioyaensis DSM 40032 and its novel strain, TM32, a thermotolerant antibiotics-producing actinobacterium.</title>
        <authorList>
            <person name="Nakaew N."/>
            <person name="Lumyong S."/>
            <person name="Sloan W.T."/>
            <person name="Sungthong R."/>
        </authorList>
    </citation>
    <scope>NUCLEOTIDE SEQUENCE [LARGE SCALE GENOMIC DNA]</scope>
    <source>
        <strain evidence="2 3">DSM 40032</strain>
    </source>
</reference>
<keyword evidence="3" id="KW-1185">Reference proteome</keyword>
<feature type="transmembrane region" description="Helical" evidence="1">
    <location>
        <begin position="188"/>
        <end position="206"/>
    </location>
</feature>
<comment type="caution">
    <text evidence="2">The sequence shown here is derived from an EMBL/GenBank/DDBJ whole genome shotgun (WGS) entry which is preliminary data.</text>
</comment>
<evidence type="ECO:0000313" key="2">
    <source>
        <dbReference type="EMBL" id="RXS66565.1"/>
    </source>
</evidence>
<accession>A0A4Q1QW76</accession>
<feature type="transmembrane region" description="Helical" evidence="1">
    <location>
        <begin position="95"/>
        <end position="116"/>
    </location>
</feature>
<dbReference type="RefSeq" id="WP_129248116.1">
    <property type="nucleotide sequence ID" value="NZ_JABZEL010000008.1"/>
</dbReference>
<dbReference type="AlphaFoldDB" id="A0A4Q1QW76"/>
<feature type="transmembrane region" description="Helical" evidence="1">
    <location>
        <begin position="62"/>
        <end position="83"/>
    </location>
</feature>
<feature type="transmembrane region" description="Helical" evidence="1">
    <location>
        <begin position="136"/>
        <end position="158"/>
    </location>
</feature>
<gene>
    <name evidence="2" type="ORF">EST54_14980</name>
</gene>
<keyword evidence="1" id="KW-0472">Membrane</keyword>
<dbReference type="Proteomes" id="UP000289482">
    <property type="component" value="Unassembled WGS sequence"/>
</dbReference>
<dbReference type="EMBL" id="SDIF01000035">
    <property type="protein sequence ID" value="RXS66565.1"/>
    <property type="molecule type" value="Genomic_DNA"/>
</dbReference>
<keyword evidence="1" id="KW-0812">Transmembrane</keyword>
<feature type="transmembrane region" description="Helical" evidence="1">
    <location>
        <begin position="21"/>
        <end position="42"/>
    </location>
</feature>